<reference evidence="1" key="1">
    <citation type="journal article" date="2019" name="Environ. Microbiol.">
        <title>Fungal ecological strategies reflected in gene transcription - a case study of two litter decomposers.</title>
        <authorList>
            <person name="Barbi F."/>
            <person name="Kohler A."/>
            <person name="Barry K."/>
            <person name="Baskaran P."/>
            <person name="Daum C."/>
            <person name="Fauchery L."/>
            <person name="Ihrmark K."/>
            <person name="Kuo A."/>
            <person name="LaButti K."/>
            <person name="Lipzen A."/>
            <person name="Morin E."/>
            <person name="Grigoriev I.V."/>
            <person name="Henrissat B."/>
            <person name="Lindahl B."/>
            <person name="Martin F."/>
        </authorList>
    </citation>
    <scope>NUCLEOTIDE SEQUENCE</scope>
    <source>
        <strain evidence="1">JB14</strain>
    </source>
</reference>
<dbReference type="EMBL" id="ML770307">
    <property type="protein sequence ID" value="KAE9383848.1"/>
    <property type="molecule type" value="Genomic_DNA"/>
</dbReference>
<gene>
    <name evidence="1" type="ORF">BT96DRAFT_711254</name>
</gene>
<proteinExistence type="predicted"/>
<name>A0A6A4GEI2_9AGAR</name>
<sequence length="76" mass="8412">MTIHVHHLPRSSNSPRNNYKIHASYVPVLALRPWPHASIGDTFNVLTSVPNPVSIYPGGLEPRALINCTKFKVALV</sequence>
<evidence type="ECO:0000313" key="1">
    <source>
        <dbReference type="EMBL" id="KAE9383848.1"/>
    </source>
</evidence>
<dbReference type="AlphaFoldDB" id="A0A6A4GEI2"/>
<organism evidence="1 2">
    <name type="scientific">Gymnopus androsaceus JB14</name>
    <dbReference type="NCBI Taxonomy" id="1447944"/>
    <lineage>
        <taxon>Eukaryota</taxon>
        <taxon>Fungi</taxon>
        <taxon>Dikarya</taxon>
        <taxon>Basidiomycota</taxon>
        <taxon>Agaricomycotina</taxon>
        <taxon>Agaricomycetes</taxon>
        <taxon>Agaricomycetidae</taxon>
        <taxon>Agaricales</taxon>
        <taxon>Marasmiineae</taxon>
        <taxon>Omphalotaceae</taxon>
        <taxon>Gymnopus</taxon>
    </lineage>
</organism>
<dbReference type="Proteomes" id="UP000799118">
    <property type="component" value="Unassembled WGS sequence"/>
</dbReference>
<keyword evidence="2" id="KW-1185">Reference proteome</keyword>
<protein>
    <submittedName>
        <fullName evidence="1">Uncharacterized protein</fullName>
    </submittedName>
</protein>
<accession>A0A6A4GEI2</accession>
<evidence type="ECO:0000313" key="2">
    <source>
        <dbReference type="Proteomes" id="UP000799118"/>
    </source>
</evidence>